<accession>A0A9D1RFV5</accession>
<gene>
    <name evidence="1" type="ORF">IAA48_07555</name>
</gene>
<sequence>YSMKVSIITAFEILADNLISSSDIWAGKQVYFLLDDASTRYLSVDKISQLLTNVLFMSQKSAFKITTELQTLYSFKSPGNVEMAQDIRDYQIFDLGADVFNRTRDPQQGKTFIESIIQKRLEVCPVLQGIPASLYTVLGDCSLQDIARYIITHPSGKDRKVVYHGATALAALCVGDIGDTIFLYDSIISSNTTGNYPVSPKIQHQCFQQLCSRRMYNLERKDSKLREYVKAFSEASYKCLMDSPKALTKEGTPSKRIRQYNSLYVRINEGDISKQQEQLRKLIDSGIFVFADGNGWPRSKSNDTDPITQLKLAFRKLFGVSNFIGLANADRFELSGSNLEEWLETPTKEILMRNLGKSDDDSATASVNEYNATDELLLTKELEKIVGENRQLTLFENIPETCDDAYSPTANMLDSNFTNRVKLISHKNVFERKVFDVGIFALGFEERCLESIKRITQNNQFTNIVLVKYKETGYSKEIIDVISNKSNVIIVDFDDLKKISMTINSANSILIDITGLYKPIIFETIRKSLLDSKKLSVIYTEAAEYYPLNCDIKKLIVGGDVDDATKFANLMNGLDTGDTGAYYNMSLLEKDNYDPMRPTALIGFVSPKNQRIFSVLDKIEYDSVVLFVPKGNSPRDKLSRTAGNIAMTNYPSVTLKEFDTKNPNKVLKAISECYSELYINNNCNLEISLTGSKMQAVISAAFSAACKISQCWYVKPSAFDTGHFTKGVGKTLCYTITISDN</sequence>
<organism evidence="1 2">
    <name type="scientific">Candidatus Eubacterium faecipullorum</name>
    <dbReference type="NCBI Taxonomy" id="2838571"/>
    <lineage>
        <taxon>Bacteria</taxon>
        <taxon>Bacillati</taxon>
        <taxon>Bacillota</taxon>
        <taxon>Clostridia</taxon>
        <taxon>Eubacteriales</taxon>
        <taxon>Eubacteriaceae</taxon>
        <taxon>Eubacterium</taxon>
    </lineage>
</organism>
<dbReference type="AlphaFoldDB" id="A0A9D1RFV5"/>
<evidence type="ECO:0000313" key="1">
    <source>
        <dbReference type="EMBL" id="HIW86333.1"/>
    </source>
</evidence>
<protein>
    <submittedName>
        <fullName evidence="1">Uncharacterized protein</fullName>
    </submittedName>
</protein>
<dbReference type="EMBL" id="DXGE01000032">
    <property type="protein sequence ID" value="HIW86333.1"/>
    <property type="molecule type" value="Genomic_DNA"/>
</dbReference>
<evidence type="ECO:0000313" key="2">
    <source>
        <dbReference type="Proteomes" id="UP000824205"/>
    </source>
</evidence>
<feature type="non-terminal residue" evidence="1">
    <location>
        <position position="1"/>
    </location>
</feature>
<dbReference type="Proteomes" id="UP000824205">
    <property type="component" value="Unassembled WGS sequence"/>
</dbReference>
<name>A0A9D1RFV5_9FIRM</name>
<comment type="caution">
    <text evidence="1">The sequence shown here is derived from an EMBL/GenBank/DDBJ whole genome shotgun (WGS) entry which is preliminary data.</text>
</comment>
<proteinExistence type="predicted"/>
<reference evidence="1" key="2">
    <citation type="submission" date="2021-04" db="EMBL/GenBank/DDBJ databases">
        <authorList>
            <person name="Gilroy R."/>
        </authorList>
    </citation>
    <scope>NUCLEOTIDE SEQUENCE</scope>
    <source>
        <strain evidence="1">421</strain>
    </source>
</reference>
<reference evidence="1" key="1">
    <citation type="journal article" date="2021" name="PeerJ">
        <title>Extensive microbial diversity within the chicken gut microbiome revealed by metagenomics and culture.</title>
        <authorList>
            <person name="Gilroy R."/>
            <person name="Ravi A."/>
            <person name="Getino M."/>
            <person name="Pursley I."/>
            <person name="Horton D.L."/>
            <person name="Alikhan N.F."/>
            <person name="Baker D."/>
            <person name="Gharbi K."/>
            <person name="Hall N."/>
            <person name="Watson M."/>
            <person name="Adriaenssens E.M."/>
            <person name="Foster-Nyarko E."/>
            <person name="Jarju S."/>
            <person name="Secka A."/>
            <person name="Antonio M."/>
            <person name="Oren A."/>
            <person name="Chaudhuri R.R."/>
            <person name="La Ragione R."/>
            <person name="Hildebrand F."/>
            <person name="Pallen M.J."/>
        </authorList>
    </citation>
    <scope>NUCLEOTIDE SEQUENCE</scope>
    <source>
        <strain evidence="1">421</strain>
    </source>
</reference>